<feature type="region of interest" description="Disordered" evidence="1">
    <location>
        <begin position="82"/>
        <end position="102"/>
    </location>
</feature>
<evidence type="ECO:0000313" key="3">
    <source>
        <dbReference type="Proteomes" id="UP000754883"/>
    </source>
</evidence>
<gene>
    <name evidence="2" type="ORF">CBYS24578_00000548</name>
</gene>
<name>A0A9N9U423_9HYPO</name>
<sequence length="182" mass="19254">MAYVWQESVCAMACDVVSCGWAAGGEAGNAIHRSSKTPPISLPEAWALTPNGKRSWRQRCGSGVTAHEETWVDLNLSSARATVSGSGTGGRQARPAWPGPVQSKGQGAICKAVAVIPLDLLWVCPPTANTSSQGQSEQPGRRRMEGPAWRQDRLGLVRELQGKDGGPGLLRQGGASAWSAHW</sequence>
<feature type="region of interest" description="Disordered" evidence="1">
    <location>
        <begin position="128"/>
        <end position="148"/>
    </location>
</feature>
<reference evidence="3" key="1">
    <citation type="submission" date="2019-06" db="EMBL/GenBank/DDBJ databases">
        <authorList>
            <person name="Broberg M."/>
        </authorList>
    </citation>
    <scope>NUCLEOTIDE SEQUENCE [LARGE SCALE GENOMIC DNA]</scope>
</reference>
<feature type="compositionally biased region" description="Basic and acidic residues" evidence="1">
    <location>
        <begin position="139"/>
        <end position="148"/>
    </location>
</feature>
<feature type="compositionally biased region" description="Polar residues" evidence="1">
    <location>
        <begin position="128"/>
        <end position="138"/>
    </location>
</feature>
<evidence type="ECO:0000256" key="1">
    <source>
        <dbReference type="SAM" id="MobiDB-lite"/>
    </source>
</evidence>
<dbReference type="EMBL" id="CABFNO020001240">
    <property type="protein sequence ID" value="CAG9971599.1"/>
    <property type="molecule type" value="Genomic_DNA"/>
</dbReference>
<organism evidence="2 3">
    <name type="scientific">Clonostachys byssicola</name>
    <dbReference type="NCBI Taxonomy" id="160290"/>
    <lineage>
        <taxon>Eukaryota</taxon>
        <taxon>Fungi</taxon>
        <taxon>Dikarya</taxon>
        <taxon>Ascomycota</taxon>
        <taxon>Pezizomycotina</taxon>
        <taxon>Sordariomycetes</taxon>
        <taxon>Hypocreomycetidae</taxon>
        <taxon>Hypocreales</taxon>
        <taxon>Bionectriaceae</taxon>
        <taxon>Clonostachys</taxon>
    </lineage>
</organism>
<evidence type="ECO:0000313" key="2">
    <source>
        <dbReference type="EMBL" id="CAG9971599.1"/>
    </source>
</evidence>
<keyword evidence="3" id="KW-1185">Reference proteome</keyword>
<dbReference type="OrthoDB" id="10375177at2759"/>
<proteinExistence type="predicted"/>
<dbReference type="Proteomes" id="UP000754883">
    <property type="component" value="Unassembled WGS sequence"/>
</dbReference>
<feature type="region of interest" description="Disordered" evidence="1">
    <location>
        <begin position="161"/>
        <end position="182"/>
    </location>
</feature>
<reference evidence="2 3" key="2">
    <citation type="submission" date="2021-10" db="EMBL/GenBank/DDBJ databases">
        <authorList>
            <person name="Piombo E."/>
        </authorList>
    </citation>
    <scope>NUCLEOTIDE SEQUENCE [LARGE SCALE GENOMIC DNA]</scope>
</reference>
<accession>A0A9N9U423</accession>
<dbReference type="AlphaFoldDB" id="A0A9N9U423"/>
<comment type="caution">
    <text evidence="2">The sequence shown here is derived from an EMBL/GenBank/DDBJ whole genome shotgun (WGS) entry which is preliminary data.</text>
</comment>
<protein>
    <submittedName>
        <fullName evidence="2">Uncharacterized protein</fullName>
    </submittedName>
</protein>